<dbReference type="InterPro" id="IPR002037">
    <property type="entry name" value="Glyco_hydro_8"/>
</dbReference>
<dbReference type="GO" id="GO:0008810">
    <property type="term" value="F:cellulase activity"/>
    <property type="evidence" value="ECO:0007669"/>
    <property type="project" value="UniProtKB-EC"/>
</dbReference>
<gene>
    <name evidence="8" type="ORF">GAO51_27260</name>
</gene>
<dbReference type="EMBL" id="WCSY01000042">
    <property type="protein sequence ID" value="KAB4304925.1"/>
    <property type="molecule type" value="Genomic_DNA"/>
</dbReference>
<accession>A0A6I0MKI1</accession>
<comment type="catalytic activity">
    <reaction evidence="1">
        <text>Endohydrolysis of (1-&gt;4)-beta-D-glucosidic linkages in cellulose, lichenin and cereal beta-D-glucans.</text>
        <dbReference type="EC" id="3.2.1.4"/>
    </reaction>
</comment>
<dbReference type="EC" id="3.2.1.4" evidence="3"/>
<dbReference type="AlphaFoldDB" id="A0A6I0MKI1"/>
<dbReference type="Pfam" id="PF01270">
    <property type="entry name" value="Glyco_hydro_8"/>
    <property type="match status" value="1"/>
</dbReference>
<dbReference type="SUPFAM" id="SSF48208">
    <property type="entry name" value="Six-hairpin glycosidases"/>
    <property type="match status" value="1"/>
</dbReference>
<name>A0A6I0MKI1_BACT4</name>
<evidence type="ECO:0000256" key="5">
    <source>
        <dbReference type="ARBA" id="ARBA00023001"/>
    </source>
</evidence>
<keyword evidence="4" id="KW-0378">Hydrolase</keyword>
<reference evidence="8 9" key="1">
    <citation type="journal article" date="2019" name="Nat. Med.">
        <title>A library of human gut bacterial isolates paired with longitudinal multiomics data enables mechanistic microbiome research.</title>
        <authorList>
            <person name="Poyet M."/>
            <person name="Groussin M."/>
            <person name="Gibbons S.M."/>
            <person name="Avila-Pacheco J."/>
            <person name="Jiang X."/>
            <person name="Kearney S.M."/>
            <person name="Perrotta A.R."/>
            <person name="Berdy B."/>
            <person name="Zhao S."/>
            <person name="Lieberman T.D."/>
            <person name="Swanson P.K."/>
            <person name="Smith M."/>
            <person name="Roesemann S."/>
            <person name="Alexander J.E."/>
            <person name="Rich S.A."/>
            <person name="Livny J."/>
            <person name="Vlamakis H."/>
            <person name="Clish C."/>
            <person name="Bullock K."/>
            <person name="Deik A."/>
            <person name="Scott J."/>
            <person name="Pierce K.A."/>
            <person name="Xavier R.J."/>
            <person name="Alm E.J."/>
        </authorList>
    </citation>
    <scope>NUCLEOTIDE SEQUENCE [LARGE SCALE GENOMIC DNA]</scope>
    <source>
        <strain evidence="8 9">BIOML-A188</strain>
    </source>
</reference>
<dbReference type="Gene3D" id="1.50.10.10">
    <property type="match status" value="1"/>
</dbReference>
<protein>
    <recommendedName>
        <fullName evidence="3">cellulase</fullName>
        <ecNumber evidence="3">3.2.1.4</ecNumber>
    </recommendedName>
</protein>
<evidence type="ECO:0000256" key="3">
    <source>
        <dbReference type="ARBA" id="ARBA00012601"/>
    </source>
</evidence>
<evidence type="ECO:0000256" key="4">
    <source>
        <dbReference type="ARBA" id="ARBA00022801"/>
    </source>
</evidence>
<evidence type="ECO:0000313" key="9">
    <source>
        <dbReference type="Proteomes" id="UP000440614"/>
    </source>
</evidence>
<keyword evidence="5" id="KW-0136">Cellulose degradation</keyword>
<evidence type="ECO:0000256" key="2">
    <source>
        <dbReference type="ARBA" id="ARBA00009209"/>
    </source>
</evidence>
<organism evidence="8 9">
    <name type="scientific">Bacteroides thetaiotaomicron</name>
    <dbReference type="NCBI Taxonomy" id="818"/>
    <lineage>
        <taxon>Bacteria</taxon>
        <taxon>Pseudomonadati</taxon>
        <taxon>Bacteroidota</taxon>
        <taxon>Bacteroidia</taxon>
        <taxon>Bacteroidales</taxon>
        <taxon>Bacteroidaceae</taxon>
        <taxon>Bacteroides</taxon>
    </lineage>
</organism>
<keyword evidence="7" id="KW-0624">Polysaccharide degradation</keyword>
<keyword evidence="7" id="KW-0119">Carbohydrate metabolism</keyword>
<sequence>MNWKGILITLVFSMVSWGTHAENLFVSLLGKNEEEVNERLQQVWKHFFTPSDLNRYEADDEKSVYYEVSNSTAFILDTGNNDVRSEGMSYGMMISVQLDHREQFDKLWEWSKRNMAFAPDSKWDGYFCWQCKPDGTKIGGSNASDGELYYVTALFLASERWNEPRYRDEANKILTKVMIKDGRESGVYNLFDLDNGLITFVPDHAGHSFTDPSYMLPAFLDKWARTASANRSFWEKAATASRQHLIASAHPVTGLYPDYSRFDGRAYAWRHAAYDTSIYMFDAIRCPINVGMDYYLCGKDCHRQKAVMYRLLTFFKNDGFKHGHFTLDGSKAFGQYTCGMAGANAVGAITLAQSNIPEYRELAREYVQRLWDVKPPTGKFRYYEGLVYFLSMLHVSGRFSLDF</sequence>
<dbReference type="Proteomes" id="UP000440614">
    <property type="component" value="Unassembled WGS sequence"/>
</dbReference>
<evidence type="ECO:0000313" key="8">
    <source>
        <dbReference type="EMBL" id="KAB4304925.1"/>
    </source>
</evidence>
<dbReference type="InterPro" id="IPR012341">
    <property type="entry name" value="6hp_glycosidase-like_sf"/>
</dbReference>
<keyword evidence="6" id="KW-0326">Glycosidase</keyword>
<dbReference type="GO" id="GO:0030245">
    <property type="term" value="P:cellulose catabolic process"/>
    <property type="evidence" value="ECO:0007669"/>
    <property type="project" value="UniProtKB-KW"/>
</dbReference>
<evidence type="ECO:0000256" key="1">
    <source>
        <dbReference type="ARBA" id="ARBA00000966"/>
    </source>
</evidence>
<dbReference type="RefSeq" id="WP_052329234.1">
    <property type="nucleotide sequence ID" value="NZ_CAXTGU010000005.1"/>
</dbReference>
<dbReference type="PRINTS" id="PR00735">
    <property type="entry name" value="GLHYDRLASE8"/>
</dbReference>
<comment type="similarity">
    <text evidence="2">Belongs to the glycosyl hydrolase 8 (cellulase D) family.</text>
</comment>
<comment type="caution">
    <text evidence="8">The sequence shown here is derived from an EMBL/GenBank/DDBJ whole genome shotgun (WGS) entry which is preliminary data.</text>
</comment>
<evidence type="ECO:0000256" key="7">
    <source>
        <dbReference type="ARBA" id="ARBA00023326"/>
    </source>
</evidence>
<proteinExistence type="inferred from homology"/>
<dbReference type="InterPro" id="IPR008928">
    <property type="entry name" value="6-hairpin_glycosidase_sf"/>
</dbReference>
<evidence type="ECO:0000256" key="6">
    <source>
        <dbReference type="ARBA" id="ARBA00023295"/>
    </source>
</evidence>